<protein>
    <submittedName>
        <fullName evidence="2">Uncharacterized protein</fullName>
    </submittedName>
</protein>
<name>A0A160KW34_9MICO</name>
<dbReference type="AlphaFoldDB" id="A0A160KW34"/>
<dbReference type="KEGG" id="rtn:A6122_2825"/>
<evidence type="ECO:0000313" key="2">
    <source>
        <dbReference type="EMBL" id="AND17934.1"/>
    </source>
</evidence>
<reference evidence="2 3" key="1">
    <citation type="submission" date="2016-05" db="EMBL/GenBank/DDBJ databases">
        <title>Complete genome sequence of Rathayibacter tritici NCPPB 1953.</title>
        <authorList>
            <person name="Park J."/>
            <person name="Lee H.-H."/>
            <person name="Lee S.-W."/>
            <person name="Seo Y.-S."/>
        </authorList>
    </citation>
    <scope>NUCLEOTIDE SEQUENCE [LARGE SCALE GENOMIC DNA]</scope>
    <source>
        <strain evidence="2 3">NCPPB 1953</strain>
    </source>
</reference>
<dbReference type="OrthoDB" id="5119511at2"/>
<organism evidence="2 3">
    <name type="scientific">Rathayibacter tritici</name>
    <dbReference type="NCBI Taxonomy" id="33888"/>
    <lineage>
        <taxon>Bacteria</taxon>
        <taxon>Bacillati</taxon>
        <taxon>Actinomycetota</taxon>
        <taxon>Actinomycetes</taxon>
        <taxon>Micrococcales</taxon>
        <taxon>Microbacteriaceae</taxon>
        <taxon>Rathayibacter</taxon>
    </lineage>
</organism>
<feature type="region of interest" description="Disordered" evidence="1">
    <location>
        <begin position="66"/>
        <end position="113"/>
    </location>
</feature>
<feature type="compositionally biased region" description="Acidic residues" evidence="1">
    <location>
        <begin position="101"/>
        <end position="113"/>
    </location>
</feature>
<evidence type="ECO:0000313" key="3">
    <source>
        <dbReference type="Proteomes" id="UP000077071"/>
    </source>
</evidence>
<gene>
    <name evidence="2" type="ORF">A6122_2825</name>
</gene>
<accession>A0A160KW34</accession>
<dbReference type="RefSeq" id="WP_068256485.1">
    <property type="nucleotide sequence ID" value="NZ_CP015515.1"/>
</dbReference>
<keyword evidence="3" id="KW-1185">Reference proteome</keyword>
<dbReference type="PATRIC" id="fig|33888.3.peg.3174"/>
<evidence type="ECO:0000256" key="1">
    <source>
        <dbReference type="SAM" id="MobiDB-lite"/>
    </source>
</evidence>
<dbReference type="Proteomes" id="UP000077071">
    <property type="component" value="Chromosome"/>
</dbReference>
<proteinExistence type="predicted"/>
<dbReference type="EMBL" id="CP015515">
    <property type="protein sequence ID" value="AND17934.1"/>
    <property type="molecule type" value="Genomic_DNA"/>
</dbReference>
<sequence>MQKLYYASGYVLLGDQVCSAVVEYAQALANVGKSDLVVVPSLSDEGLRGETRFLVGPASQLFTSPALDRGVDLDDPEAVESMREKTRRLQPARPTVQPRGEDEDDTDGGTDYL</sequence>